<evidence type="ECO:0000256" key="1">
    <source>
        <dbReference type="ARBA" id="ARBA00007749"/>
    </source>
</evidence>
<dbReference type="GO" id="GO:0016787">
    <property type="term" value="F:hydrolase activity"/>
    <property type="evidence" value="ECO:0007669"/>
    <property type="project" value="UniProtKB-KW"/>
</dbReference>
<dbReference type="Gene3D" id="3.60.15.10">
    <property type="entry name" value="Ribonuclease Z/Hydroxyacylglutathione hydrolase-like"/>
    <property type="match status" value="1"/>
</dbReference>
<dbReference type="RefSeq" id="WP_138323973.1">
    <property type="nucleotide sequence ID" value="NZ_VCDI01000001.1"/>
</dbReference>
<comment type="similarity">
    <text evidence="1">Belongs to the metallo-beta-lactamase superfamily.</text>
</comment>
<dbReference type="Pfam" id="PF00753">
    <property type="entry name" value="Lactamase_B"/>
    <property type="match status" value="1"/>
</dbReference>
<reference evidence="6 7" key="1">
    <citation type="submission" date="2019-05" db="EMBL/GenBank/DDBJ databases">
        <authorList>
            <person name="Pankratov T."/>
            <person name="Grouzdev D."/>
        </authorList>
    </citation>
    <scope>NUCLEOTIDE SEQUENCE [LARGE SCALE GENOMIC DNA]</scope>
    <source>
        <strain evidence="6 7">KEBCLARHB70R</strain>
    </source>
</reference>
<dbReference type="OrthoDB" id="9773738at2"/>
<accession>A0A5R9J7X7</accession>
<evidence type="ECO:0000313" key="7">
    <source>
        <dbReference type="Proteomes" id="UP000305654"/>
    </source>
</evidence>
<organism evidence="6 7">
    <name type="scientific">Lichenicoccus roseus</name>
    <dbReference type="NCBI Taxonomy" id="2683649"/>
    <lineage>
        <taxon>Bacteria</taxon>
        <taxon>Pseudomonadati</taxon>
        <taxon>Pseudomonadota</taxon>
        <taxon>Alphaproteobacteria</taxon>
        <taxon>Acetobacterales</taxon>
        <taxon>Acetobacteraceae</taxon>
        <taxon>Lichenicoccus</taxon>
    </lineage>
</organism>
<dbReference type="CDD" id="cd16277">
    <property type="entry name" value="metallo-hydrolase-like_MBL-fold"/>
    <property type="match status" value="1"/>
</dbReference>
<dbReference type="PANTHER" id="PTHR42978">
    <property type="entry name" value="QUORUM-QUENCHING LACTONASE YTNP-RELATED-RELATED"/>
    <property type="match status" value="1"/>
</dbReference>
<proteinExistence type="inferred from homology"/>
<dbReference type="AlphaFoldDB" id="A0A5R9J7X7"/>
<comment type="caution">
    <text evidence="6">The sequence shown here is derived from an EMBL/GenBank/DDBJ whole genome shotgun (WGS) entry which is preliminary data.</text>
</comment>
<dbReference type="InterPro" id="IPR001279">
    <property type="entry name" value="Metallo-B-lactamas"/>
</dbReference>
<keyword evidence="2" id="KW-0479">Metal-binding</keyword>
<keyword evidence="4" id="KW-0862">Zinc</keyword>
<dbReference type="SUPFAM" id="SSF56281">
    <property type="entry name" value="Metallo-hydrolase/oxidoreductase"/>
    <property type="match status" value="1"/>
</dbReference>
<dbReference type="InterPro" id="IPR036866">
    <property type="entry name" value="RibonucZ/Hydroxyglut_hydro"/>
</dbReference>
<evidence type="ECO:0000256" key="3">
    <source>
        <dbReference type="ARBA" id="ARBA00022801"/>
    </source>
</evidence>
<dbReference type="SMART" id="SM00849">
    <property type="entry name" value="Lactamase_B"/>
    <property type="match status" value="1"/>
</dbReference>
<dbReference type="PANTHER" id="PTHR42978:SF6">
    <property type="entry name" value="QUORUM-QUENCHING LACTONASE YTNP-RELATED"/>
    <property type="match status" value="1"/>
</dbReference>
<dbReference type="Proteomes" id="UP000305654">
    <property type="component" value="Unassembled WGS sequence"/>
</dbReference>
<gene>
    <name evidence="6" type="ORF">FE263_00305</name>
</gene>
<evidence type="ECO:0000256" key="4">
    <source>
        <dbReference type="ARBA" id="ARBA00022833"/>
    </source>
</evidence>
<sequence length="310" mass="33969">MPAANPVYRIGDVSITRIDEMVLRGAPPERLYPDAGPAAWAHHLDRLGPGSFDRNGATLVQSTHCWLLRTPRHVILIDSATGNDKERPAAPALHRLQEPFLQRLAAAGVQPDDVDFVLLSHIHSDHVGWNTVLRNGEWKPTFRRARHVVSAMENAYNASLERGEQPDPGKVAPGLGAMRSRPAPGVYTDSVLPVLEAGLVDLIAVDGHEVVDGLSYLPTPGHSIDHASIRLVSAGEEALFGGDIMHHPLQVYEPGLNSCYCEFPEAATRSRKWALDEVATRDIPLFTTHFAETSVGRVRREADGFGWSFI</sequence>
<evidence type="ECO:0000256" key="2">
    <source>
        <dbReference type="ARBA" id="ARBA00022723"/>
    </source>
</evidence>
<evidence type="ECO:0000259" key="5">
    <source>
        <dbReference type="SMART" id="SM00849"/>
    </source>
</evidence>
<dbReference type="InterPro" id="IPR051013">
    <property type="entry name" value="MBL_superfamily_lactonases"/>
</dbReference>
<name>A0A5R9J7X7_9PROT</name>
<dbReference type="EMBL" id="VCDI01000001">
    <property type="protein sequence ID" value="TLU73720.1"/>
    <property type="molecule type" value="Genomic_DNA"/>
</dbReference>
<dbReference type="GO" id="GO:0046872">
    <property type="term" value="F:metal ion binding"/>
    <property type="evidence" value="ECO:0007669"/>
    <property type="project" value="UniProtKB-KW"/>
</dbReference>
<protein>
    <submittedName>
        <fullName evidence="6">MBL fold metallo-hydrolase</fullName>
    </submittedName>
</protein>
<keyword evidence="7" id="KW-1185">Reference proteome</keyword>
<evidence type="ECO:0000313" key="6">
    <source>
        <dbReference type="EMBL" id="TLU73720.1"/>
    </source>
</evidence>
<feature type="domain" description="Metallo-beta-lactamase" evidence="5">
    <location>
        <begin position="62"/>
        <end position="289"/>
    </location>
</feature>
<keyword evidence="3 6" id="KW-0378">Hydrolase</keyword>